<organism evidence="4 5">
    <name type="scientific">Nonomuraea composti</name>
    <dbReference type="NCBI Taxonomy" id="2720023"/>
    <lineage>
        <taxon>Bacteria</taxon>
        <taxon>Bacillati</taxon>
        <taxon>Actinomycetota</taxon>
        <taxon>Actinomycetes</taxon>
        <taxon>Streptosporangiales</taxon>
        <taxon>Streptosporangiaceae</taxon>
        <taxon>Nonomuraea</taxon>
    </lineage>
</organism>
<dbReference type="InterPro" id="IPR029058">
    <property type="entry name" value="AB_hydrolase_fold"/>
</dbReference>
<evidence type="ECO:0000256" key="2">
    <source>
        <dbReference type="ARBA" id="ARBA00022801"/>
    </source>
</evidence>
<evidence type="ECO:0000256" key="1">
    <source>
        <dbReference type="ARBA" id="ARBA00008645"/>
    </source>
</evidence>
<comment type="similarity">
    <text evidence="1">Belongs to the AB hydrolase superfamily.</text>
</comment>
<keyword evidence="2 4" id="KW-0378">Hydrolase</keyword>
<proteinExistence type="inferred from homology"/>
<dbReference type="EMBL" id="JAATEP010000093">
    <property type="protein sequence ID" value="NJP98484.1"/>
    <property type="molecule type" value="Genomic_DNA"/>
</dbReference>
<dbReference type="PANTHER" id="PTHR22946:SF9">
    <property type="entry name" value="POLYKETIDE TRANSFERASE AF380"/>
    <property type="match status" value="1"/>
</dbReference>
<dbReference type="InterPro" id="IPR050261">
    <property type="entry name" value="FrsA_esterase"/>
</dbReference>
<dbReference type="SUPFAM" id="SSF53474">
    <property type="entry name" value="alpha/beta-Hydrolases"/>
    <property type="match status" value="1"/>
</dbReference>
<sequence length="296" mass="32523">MATEEDVELTVAGNVLRGRLFLPSEAGPHPLVVLQGGLGGPAESSYGNAAAFTAQGLACLVYDHRATGYSDGEPRQQFDPWQQCRDLRDILTLMILREDIDGDRIGLWGISIGGANAMFVAATDRRIKAVVAIIPPVSGWSARQLQPADTLAELEALIPVDRLKQAQGEPAMTIRLHGEASPGNPVMFSDHEGIEFVEKQIHHLPSFKNAITISTLDRLFEMEVRAYAERIEQPLLMILASKDTVAPVEEAREMFEGVPEPKELIEYPGQHYEILSNHYSEIISRSSTWIAKALSA</sequence>
<name>A0ABX1BL69_9ACTN</name>
<dbReference type="PANTHER" id="PTHR22946">
    <property type="entry name" value="DIENELACTONE HYDROLASE DOMAIN-CONTAINING PROTEIN-RELATED"/>
    <property type="match status" value="1"/>
</dbReference>
<comment type="caution">
    <text evidence="4">The sequence shown here is derived from an EMBL/GenBank/DDBJ whole genome shotgun (WGS) entry which is preliminary data.</text>
</comment>
<feature type="domain" description="Serine aminopeptidase S33" evidence="3">
    <location>
        <begin position="28"/>
        <end position="275"/>
    </location>
</feature>
<keyword evidence="5" id="KW-1185">Reference proteome</keyword>
<dbReference type="InterPro" id="IPR022742">
    <property type="entry name" value="Hydrolase_4"/>
</dbReference>
<reference evidence="4 5" key="1">
    <citation type="submission" date="2020-03" db="EMBL/GenBank/DDBJ databases">
        <title>WGS of actinomycetes isolated from Thailand.</title>
        <authorList>
            <person name="Thawai C."/>
        </authorList>
    </citation>
    <scope>NUCLEOTIDE SEQUENCE [LARGE SCALE GENOMIC DNA]</scope>
    <source>
        <strain evidence="4 5">FMUSA5-5</strain>
    </source>
</reference>
<evidence type="ECO:0000259" key="3">
    <source>
        <dbReference type="Pfam" id="PF12146"/>
    </source>
</evidence>
<dbReference type="Gene3D" id="3.40.50.1820">
    <property type="entry name" value="alpha/beta hydrolase"/>
    <property type="match status" value="1"/>
</dbReference>
<dbReference type="RefSeq" id="WP_168021797.1">
    <property type="nucleotide sequence ID" value="NZ_JAATEP010000093.1"/>
</dbReference>
<dbReference type="Gene3D" id="1.10.10.800">
    <property type="match status" value="1"/>
</dbReference>
<protein>
    <submittedName>
        <fullName evidence="4">Alpha/beta fold hydrolase</fullName>
    </submittedName>
</protein>
<accession>A0ABX1BL69</accession>
<dbReference type="Proteomes" id="UP000696294">
    <property type="component" value="Unassembled WGS sequence"/>
</dbReference>
<dbReference type="GO" id="GO:0016787">
    <property type="term" value="F:hydrolase activity"/>
    <property type="evidence" value="ECO:0007669"/>
    <property type="project" value="UniProtKB-KW"/>
</dbReference>
<dbReference type="Pfam" id="PF12146">
    <property type="entry name" value="Hydrolase_4"/>
    <property type="match status" value="1"/>
</dbReference>
<evidence type="ECO:0000313" key="5">
    <source>
        <dbReference type="Proteomes" id="UP000696294"/>
    </source>
</evidence>
<evidence type="ECO:0000313" key="4">
    <source>
        <dbReference type="EMBL" id="NJP98484.1"/>
    </source>
</evidence>
<gene>
    <name evidence="4" type="ORF">HCN51_55235</name>
</gene>